<name>A0A094YRU6_9PROT</name>
<protein>
    <submittedName>
        <fullName evidence="1">Uncharacterized protein</fullName>
    </submittedName>
</protein>
<dbReference type="RefSeq" id="WP_052051231.1">
    <property type="nucleotide sequence ID" value="NZ_CP022699.1"/>
</dbReference>
<sequence length="202" mass="22798">MNTHMPYITGLSMLSPAQMRAASARYEMAPCQWLWNDYTHKGPNLLNRFITLCCGMDEYLKESLFRPEMNEVLRHYGRTDFDHVPSQEAIVGLAVMWGSITNILEAESSFCALMDDENRPLDAALKFLSMRATLELLRRAIHKEPRALGLWYWLGRIGWDDLLALADQRDHAARELIAGRAFCGAEGGIAVLPSNWSSHAAA</sequence>
<dbReference type="STRING" id="104102.AtDm6_1063"/>
<comment type="caution">
    <text evidence="1">The sequence shown here is derived from an EMBL/GenBank/DDBJ whole genome shotgun (WGS) entry which is preliminary data.</text>
</comment>
<dbReference type="EMBL" id="JOKM01000030">
    <property type="protein sequence ID" value="KGB24750.1"/>
    <property type="molecule type" value="Genomic_DNA"/>
</dbReference>
<dbReference type="GeneID" id="89478233"/>
<organism evidence="1 2">
    <name type="scientific">Acetobacter tropicalis</name>
    <dbReference type="NCBI Taxonomy" id="104102"/>
    <lineage>
        <taxon>Bacteria</taxon>
        <taxon>Pseudomonadati</taxon>
        <taxon>Pseudomonadota</taxon>
        <taxon>Alphaproteobacteria</taxon>
        <taxon>Acetobacterales</taxon>
        <taxon>Acetobacteraceae</taxon>
        <taxon>Acetobacter</taxon>
    </lineage>
</organism>
<accession>A0A094YRU6</accession>
<reference evidence="1 2" key="1">
    <citation type="submission" date="2014-06" db="EMBL/GenBank/DDBJ databases">
        <title>Functional and comparative genomic analyses of the Drosophila gut microbiota identify candidate symbiosis factors.</title>
        <authorList>
            <person name="Newell P.D."/>
            <person name="Chaston J.M."/>
            <person name="Douglas A.E."/>
        </authorList>
    </citation>
    <scope>NUCLEOTIDE SEQUENCE [LARGE SCALE GENOMIC DNA]</scope>
    <source>
        <strain evidence="1 2">DmCS_006</strain>
    </source>
</reference>
<keyword evidence="2" id="KW-1185">Reference proteome</keyword>
<evidence type="ECO:0000313" key="1">
    <source>
        <dbReference type="EMBL" id="KGB24750.1"/>
    </source>
</evidence>
<evidence type="ECO:0000313" key="2">
    <source>
        <dbReference type="Proteomes" id="UP000029448"/>
    </source>
</evidence>
<dbReference type="PATRIC" id="fig|104102.7.peg.1058"/>
<dbReference type="AlphaFoldDB" id="A0A094YRU6"/>
<gene>
    <name evidence="1" type="ORF">AtDm6_1063</name>
</gene>
<dbReference type="Proteomes" id="UP000029448">
    <property type="component" value="Unassembled WGS sequence"/>
</dbReference>
<proteinExistence type="predicted"/>